<evidence type="ECO:0000313" key="4">
    <source>
        <dbReference type="Proteomes" id="UP001516400"/>
    </source>
</evidence>
<accession>A0ABD2NCP1</accession>
<dbReference type="Proteomes" id="UP001516400">
    <property type="component" value="Unassembled WGS sequence"/>
</dbReference>
<feature type="compositionally biased region" description="Basic and acidic residues" evidence="1">
    <location>
        <begin position="26"/>
        <end position="44"/>
    </location>
</feature>
<feature type="signal peptide" evidence="2">
    <location>
        <begin position="1"/>
        <end position="22"/>
    </location>
</feature>
<comment type="caution">
    <text evidence="3">The sequence shown here is derived from an EMBL/GenBank/DDBJ whole genome shotgun (WGS) entry which is preliminary data.</text>
</comment>
<name>A0ABD2NCP1_9CUCU</name>
<keyword evidence="4" id="KW-1185">Reference proteome</keyword>
<proteinExistence type="predicted"/>
<evidence type="ECO:0000256" key="1">
    <source>
        <dbReference type="SAM" id="MobiDB-lite"/>
    </source>
</evidence>
<keyword evidence="2" id="KW-0732">Signal</keyword>
<dbReference type="EMBL" id="JABFTP020000083">
    <property type="protein sequence ID" value="KAL3276252.1"/>
    <property type="molecule type" value="Genomic_DNA"/>
</dbReference>
<evidence type="ECO:0000313" key="3">
    <source>
        <dbReference type="EMBL" id="KAL3276252.1"/>
    </source>
</evidence>
<feature type="chain" id="PRO_5044779013" evidence="2">
    <location>
        <begin position="23"/>
        <end position="100"/>
    </location>
</feature>
<dbReference type="AlphaFoldDB" id="A0ABD2NCP1"/>
<sequence length="100" mass="11845">MAFHHVIVLLTIIILWANLTSSFQSRRGESMAREFRRSEDSKERRTRKFDEMILSTARGYGKRANMRLGNNFLLEWIALERMRGMGYPRYVMNNAELMAQ</sequence>
<evidence type="ECO:0000256" key="2">
    <source>
        <dbReference type="SAM" id="SignalP"/>
    </source>
</evidence>
<reference evidence="3 4" key="1">
    <citation type="journal article" date="2021" name="BMC Biol.">
        <title>Horizontally acquired antibacterial genes associated with adaptive radiation of ladybird beetles.</title>
        <authorList>
            <person name="Li H.S."/>
            <person name="Tang X.F."/>
            <person name="Huang Y.H."/>
            <person name="Xu Z.Y."/>
            <person name="Chen M.L."/>
            <person name="Du X.Y."/>
            <person name="Qiu B.Y."/>
            <person name="Chen P.T."/>
            <person name="Zhang W."/>
            <person name="Slipinski A."/>
            <person name="Escalona H.E."/>
            <person name="Waterhouse R.M."/>
            <person name="Zwick A."/>
            <person name="Pang H."/>
        </authorList>
    </citation>
    <scope>NUCLEOTIDE SEQUENCE [LARGE SCALE GENOMIC DNA]</scope>
    <source>
        <strain evidence="3">SYSU2018</strain>
    </source>
</reference>
<feature type="region of interest" description="Disordered" evidence="1">
    <location>
        <begin position="25"/>
        <end position="44"/>
    </location>
</feature>
<gene>
    <name evidence="3" type="ORF">HHI36_020968</name>
</gene>
<protein>
    <submittedName>
        <fullName evidence="3">Uncharacterized protein</fullName>
    </submittedName>
</protein>
<organism evidence="3 4">
    <name type="scientific">Cryptolaemus montrouzieri</name>
    <dbReference type="NCBI Taxonomy" id="559131"/>
    <lineage>
        <taxon>Eukaryota</taxon>
        <taxon>Metazoa</taxon>
        <taxon>Ecdysozoa</taxon>
        <taxon>Arthropoda</taxon>
        <taxon>Hexapoda</taxon>
        <taxon>Insecta</taxon>
        <taxon>Pterygota</taxon>
        <taxon>Neoptera</taxon>
        <taxon>Endopterygota</taxon>
        <taxon>Coleoptera</taxon>
        <taxon>Polyphaga</taxon>
        <taxon>Cucujiformia</taxon>
        <taxon>Coccinelloidea</taxon>
        <taxon>Coccinellidae</taxon>
        <taxon>Scymninae</taxon>
        <taxon>Scymnini</taxon>
        <taxon>Cryptolaemus</taxon>
    </lineage>
</organism>